<evidence type="ECO:0000256" key="1">
    <source>
        <dbReference type="SAM" id="SignalP"/>
    </source>
</evidence>
<dbReference type="SUPFAM" id="SSF50952">
    <property type="entry name" value="Soluble quinoprotein glucose dehydrogenase"/>
    <property type="match status" value="1"/>
</dbReference>
<evidence type="ECO:0000259" key="2">
    <source>
        <dbReference type="Pfam" id="PF07995"/>
    </source>
</evidence>
<sequence>MSFMRRSTLAALLVSSLALVLPLGTVPGVAASAPAPAVADVGTGAALGARLDAAAERARVPQLRVTRRVTGLRNPWDVQPLPGGRLLISERDTARLLVAGKRGGTRTVRFPSRSVWVSGETGLMGLEVDPRFGKNRRFYTCSGWRTAGGTDVRVIAWRLSKNYRTATRARTLVAGFPTTSGRHGGCRLLVARDGSLVVGTGDAAVGTNPRDLDSLGGKTLRLNRLTGAPWPSNPFARATGPRRYVLTYGHRNVQGLAQRADGSLWSVEHGSFRDDEVNLLRPGGDYGWNPVPGYDESVPMTDQSLPGPQVAARWRSGTPTIAPSGAMFVQGRRWGALNGTMAMAVLGAQRMVFLGFDARGRLQRTTVPPVLTRFGRLRSVSTAPNGDLLVTTDASPGAVLRVRPVAR</sequence>
<feature type="domain" description="Glucose/Sorbosone dehydrogenase" evidence="2">
    <location>
        <begin position="72"/>
        <end position="401"/>
    </location>
</feature>
<dbReference type="InterPro" id="IPR011042">
    <property type="entry name" value="6-blade_b-propeller_TolB-like"/>
</dbReference>
<keyword evidence="4" id="KW-1185">Reference proteome</keyword>
<dbReference type="InterPro" id="IPR011041">
    <property type="entry name" value="Quinoprot_gluc/sorb_DH_b-prop"/>
</dbReference>
<dbReference type="PANTHER" id="PTHR19328">
    <property type="entry name" value="HEDGEHOG-INTERACTING PROTEIN"/>
    <property type="match status" value="1"/>
</dbReference>
<dbReference type="PROSITE" id="PS51318">
    <property type="entry name" value="TAT"/>
    <property type="match status" value="1"/>
</dbReference>
<evidence type="ECO:0000313" key="3">
    <source>
        <dbReference type="EMBL" id="GAA4689002.1"/>
    </source>
</evidence>
<accession>A0ABP8WH41</accession>
<proteinExistence type="predicted"/>
<dbReference type="PANTHER" id="PTHR19328:SF13">
    <property type="entry name" value="HIPL1 PROTEIN"/>
    <property type="match status" value="1"/>
</dbReference>
<feature type="chain" id="PRO_5047163548" evidence="1">
    <location>
        <begin position="31"/>
        <end position="407"/>
    </location>
</feature>
<keyword evidence="1" id="KW-0732">Signal</keyword>
<feature type="signal peptide" evidence="1">
    <location>
        <begin position="1"/>
        <end position="30"/>
    </location>
</feature>
<dbReference type="EMBL" id="BAABIM010000003">
    <property type="protein sequence ID" value="GAA4689002.1"/>
    <property type="molecule type" value="Genomic_DNA"/>
</dbReference>
<dbReference type="Pfam" id="PF07995">
    <property type="entry name" value="GSDH"/>
    <property type="match status" value="1"/>
</dbReference>
<protein>
    <submittedName>
        <fullName evidence="3">PQQ-dependent sugar dehydrogenase</fullName>
    </submittedName>
</protein>
<dbReference type="InterPro" id="IPR012938">
    <property type="entry name" value="Glc/Sorbosone_DH"/>
</dbReference>
<comment type="caution">
    <text evidence="3">The sequence shown here is derived from an EMBL/GenBank/DDBJ whole genome shotgun (WGS) entry which is preliminary data.</text>
</comment>
<organism evidence="3 4">
    <name type="scientific">Nocardioides nanhaiensis</name>
    <dbReference type="NCBI Taxonomy" id="1476871"/>
    <lineage>
        <taxon>Bacteria</taxon>
        <taxon>Bacillati</taxon>
        <taxon>Actinomycetota</taxon>
        <taxon>Actinomycetes</taxon>
        <taxon>Propionibacteriales</taxon>
        <taxon>Nocardioidaceae</taxon>
        <taxon>Nocardioides</taxon>
    </lineage>
</organism>
<dbReference type="InterPro" id="IPR006311">
    <property type="entry name" value="TAT_signal"/>
</dbReference>
<dbReference type="Proteomes" id="UP001500621">
    <property type="component" value="Unassembled WGS sequence"/>
</dbReference>
<dbReference type="Gene3D" id="2.120.10.30">
    <property type="entry name" value="TolB, C-terminal domain"/>
    <property type="match status" value="1"/>
</dbReference>
<name>A0ABP8WH41_9ACTN</name>
<reference evidence="4" key="1">
    <citation type="journal article" date="2019" name="Int. J. Syst. Evol. Microbiol.">
        <title>The Global Catalogue of Microorganisms (GCM) 10K type strain sequencing project: providing services to taxonomists for standard genome sequencing and annotation.</title>
        <authorList>
            <consortium name="The Broad Institute Genomics Platform"/>
            <consortium name="The Broad Institute Genome Sequencing Center for Infectious Disease"/>
            <person name="Wu L."/>
            <person name="Ma J."/>
        </authorList>
    </citation>
    <scope>NUCLEOTIDE SEQUENCE [LARGE SCALE GENOMIC DNA]</scope>
    <source>
        <strain evidence="4">JCM 18127</strain>
    </source>
</reference>
<evidence type="ECO:0000313" key="4">
    <source>
        <dbReference type="Proteomes" id="UP001500621"/>
    </source>
</evidence>
<gene>
    <name evidence="3" type="ORF">GCM10023226_28530</name>
</gene>